<accession>A0A2G2ZP64</accession>
<sequence length="110" mass="12093">MVDDMDIQTVVTDYGTGMTKVNPEKMTQIIFETFNNATMHITTLVVLSLFANGRTTGFVFGSGDGVTHIVPIYQGYVLPHAISRLVLGGQDIFEYLIKLLLEDGCTFNNG</sequence>
<dbReference type="PRINTS" id="PR00190">
    <property type="entry name" value="ACTIN"/>
</dbReference>
<evidence type="ECO:0000313" key="2">
    <source>
        <dbReference type="Proteomes" id="UP000222542"/>
    </source>
</evidence>
<dbReference type="EMBL" id="AYRZ02000004">
    <property type="protein sequence ID" value="PHT83724.1"/>
    <property type="molecule type" value="Genomic_DNA"/>
</dbReference>
<reference evidence="1 2" key="1">
    <citation type="journal article" date="2014" name="Nat. Genet.">
        <title>Genome sequence of the hot pepper provides insights into the evolution of pungency in Capsicum species.</title>
        <authorList>
            <person name="Kim S."/>
            <person name="Park M."/>
            <person name="Yeom S.I."/>
            <person name="Kim Y.M."/>
            <person name="Lee J.M."/>
            <person name="Lee H.A."/>
            <person name="Seo E."/>
            <person name="Choi J."/>
            <person name="Cheong K."/>
            <person name="Kim K.T."/>
            <person name="Jung K."/>
            <person name="Lee G.W."/>
            <person name="Oh S.K."/>
            <person name="Bae C."/>
            <person name="Kim S.B."/>
            <person name="Lee H.Y."/>
            <person name="Kim S.Y."/>
            <person name="Kim M.S."/>
            <person name="Kang B.C."/>
            <person name="Jo Y.D."/>
            <person name="Yang H.B."/>
            <person name="Jeong H.J."/>
            <person name="Kang W.H."/>
            <person name="Kwon J.K."/>
            <person name="Shin C."/>
            <person name="Lim J.Y."/>
            <person name="Park J.H."/>
            <person name="Huh J.H."/>
            <person name="Kim J.S."/>
            <person name="Kim B.D."/>
            <person name="Cohen O."/>
            <person name="Paran I."/>
            <person name="Suh M.C."/>
            <person name="Lee S.B."/>
            <person name="Kim Y.K."/>
            <person name="Shin Y."/>
            <person name="Noh S.J."/>
            <person name="Park J."/>
            <person name="Seo Y.S."/>
            <person name="Kwon S.Y."/>
            <person name="Kim H.A."/>
            <person name="Park J.M."/>
            <person name="Kim H.J."/>
            <person name="Choi S.B."/>
            <person name="Bosland P.W."/>
            <person name="Reeves G."/>
            <person name="Jo S.H."/>
            <person name="Lee B.W."/>
            <person name="Cho H.T."/>
            <person name="Choi H.S."/>
            <person name="Lee M.S."/>
            <person name="Yu Y."/>
            <person name="Do Choi Y."/>
            <person name="Park B.S."/>
            <person name="van Deynze A."/>
            <person name="Ashrafi H."/>
            <person name="Hill T."/>
            <person name="Kim W.T."/>
            <person name="Pai H.S."/>
            <person name="Ahn H.K."/>
            <person name="Yeam I."/>
            <person name="Giovannoni J.J."/>
            <person name="Rose J.K."/>
            <person name="Sorensen I."/>
            <person name="Lee S.J."/>
            <person name="Kim R.W."/>
            <person name="Choi I.Y."/>
            <person name="Choi B.S."/>
            <person name="Lim J.S."/>
            <person name="Lee Y.H."/>
            <person name="Choi D."/>
        </authorList>
    </citation>
    <scope>NUCLEOTIDE SEQUENCE [LARGE SCALE GENOMIC DNA]</scope>
    <source>
        <strain evidence="2">cv. CM334</strain>
    </source>
</reference>
<comment type="caution">
    <text evidence="1">The sequence shown here is derived from an EMBL/GenBank/DDBJ whole genome shotgun (WGS) entry which is preliminary data.</text>
</comment>
<dbReference type="Gene3D" id="3.30.420.40">
    <property type="match status" value="2"/>
</dbReference>
<dbReference type="SUPFAM" id="SSF53067">
    <property type="entry name" value="Actin-like ATPase domain"/>
    <property type="match status" value="2"/>
</dbReference>
<keyword evidence="2" id="KW-1185">Reference proteome</keyword>
<dbReference type="Pfam" id="PF00022">
    <property type="entry name" value="Actin"/>
    <property type="match status" value="1"/>
</dbReference>
<dbReference type="InterPro" id="IPR004000">
    <property type="entry name" value="Actin"/>
</dbReference>
<gene>
    <name evidence="1" type="ORF">T459_12167</name>
</gene>
<dbReference type="InterPro" id="IPR043129">
    <property type="entry name" value="ATPase_NBD"/>
</dbReference>
<dbReference type="STRING" id="4072.A0A2G2ZP64"/>
<dbReference type="OMA" id="VCEIGDQ"/>
<evidence type="ECO:0000313" key="1">
    <source>
        <dbReference type="EMBL" id="PHT83724.1"/>
    </source>
</evidence>
<dbReference type="Proteomes" id="UP000222542">
    <property type="component" value="Unassembled WGS sequence"/>
</dbReference>
<dbReference type="Gene3D" id="3.90.640.10">
    <property type="entry name" value="Actin, Chain A, domain 4"/>
    <property type="match status" value="1"/>
</dbReference>
<organism evidence="1 2">
    <name type="scientific">Capsicum annuum</name>
    <name type="common">Capsicum pepper</name>
    <dbReference type="NCBI Taxonomy" id="4072"/>
    <lineage>
        <taxon>Eukaryota</taxon>
        <taxon>Viridiplantae</taxon>
        <taxon>Streptophyta</taxon>
        <taxon>Embryophyta</taxon>
        <taxon>Tracheophyta</taxon>
        <taxon>Spermatophyta</taxon>
        <taxon>Magnoliopsida</taxon>
        <taxon>eudicotyledons</taxon>
        <taxon>Gunneridae</taxon>
        <taxon>Pentapetalae</taxon>
        <taxon>asterids</taxon>
        <taxon>lamiids</taxon>
        <taxon>Solanales</taxon>
        <taxon>Solanaceae</taxon>
        <taxon>Solanoideae</taxon>
        <taxon>Capsiceae</taxon>
        <taxon>Capsicum</taxon>
    </lineage>
</organism>
<name>A0A2G2ZP64_CAPAN</name>
<dbReference type="AlphaFoldDB" id="A0A2G2ZP64"/>
<dbReference type="Gramene" id="PHT83724">
    <property type="protein sequence ID" value="PHT83724"/>
    <property type="gene ID" value="T459_12167"/>
</dbReference>
<proteinExistence type="predicted"/>
<reference evidence="1 2" key="2">
    <citation type="journal article" date="2017" name="Genome Biol.">
        <title>New reference genome sequences of hot pepper reveal the massive evolution of plant disease-resistance genes by retroduplication.</title>
        <authorList>
            <person name="Kim S."/>
            <person name="Park J."/>
            <person name="Yeom S.I."/>
            <person name="Kim Y.M."/>
            <person name="Seo E."/>
            <person name="Kim K.T."/>
            <person name="Kim M.S."/>
            <person name="Lee J.M."/>
            <person name="Cheong K."/>
            <person name="Shin H.S."/>
            <person name="Kim S.B."/>
            <person name="Han K."/>
            <person name="Lee J."/>
            <person name="Park M."/>
            <person name="Lee H.A."/>
            <person name="Lee H.Y."/>
            <person name="Lee Y."/>
            <person name="Oh S."/>
            <person name="Lee J.H."/>
            <person name="Choi E."/>
            <person name="Choi E."/>
            <person name="Lee S.E."/>
            <person name="Jeon J."/>
            <person name="Kim H."/>
            <person name="Choi G."/>
            <person name="Song H."/>
            <person name="Lee J."/>
            <person name="Lee S.C."/>
            <person name="Kwon J.K."/>
            <person name="Lee H.Y."/>
            <person name="Koo N."/>
            <person name="Hong Y."/>
            <person name="Kim R.W."/>
            <person name="Kang W.H."/>
            <person name="Huh J.H."/>
            <person name="Kang B.C."/>
            <person name="Yang T.J."/>
            <person name="Lee Y.H."/>
            <person name="Bennetzen J.L."/>
            <person name="Choi D."/>
        </authorList>
    </citation>
    <scope>NUCLEOTIDE SEQUENCE [LARGE SCALE GENOMIC DNA]</scope>
    <source>
        <strain evidence="2">cv. CM334</strain>
    </source>
</reference>
<dbReference type="PANTHER" id="PTHR11937">
    <property type="entry name" value="ACTIN"/>
    <property type="match status" value="1"/>
</dbReference>
<protein>
    <submittedName>
        <fullName evidence="1">Uncharacterized protein</fullName>
    </submittedName>
</protein>